<proteinExistence type="predicted"/>
<keyword evidence="3" id="KW-1185">Reference proteome</keyword>
<accession>A0A7D9E2G6</accession>
<dbReference type="Gene3D" id="1.10.10.1940">
    <property type="match status" value="1"/>
</dbReference>
<dbReference type="InterPro" id="IPR003582">
    <property type="entry name" value="ShKT_dom"/>
</dbReference>
<comment type="caution">
    <text evidence="2">The sequence shown here is derived from an EMBL/GenBank/DDBJ whole genome shotgun (WGS) entry which is preliminary data.</text>
</comment>
<dbReference type="PROSITE" id="PS51670">
    <property type="entry name" value="SHKT"/>
    <property type="match status" value="2"/>
</dbReference>
<evidence type="ECO:0000313" key="2">
    <source>
        <dbReference type="EMBL" id="CAB3998277.1"/>
    </source>
</evidence>
<evidence type="ECO:0000256" key="1">
    <source>
        <dbReference type="PROSITE-ProRule" id="PRU01005"/>
    </source>
</evidence>
<dbReference type="EMBL" id="CACRXK020003314">
    <property type="protein sequence ID" value="CAB3998277.1"/>
    <property type="molecule type" value="Genomic_DNA"/>
</dbReference>
<keyword evidence="1" id="KW-1015">Disulfide bond</keyword>
<organism evidence="2 3">
    <name type="scientific">Paramuricea clavata</name>
    <name type="common">Red gorgonian</name>
    <name type="synonym">Violescent sea-whip</name>
    <dbReference type="NCBI Taxonomy" id="317549"/>
    <lineage>
        <taxon>Eukaryota</taxon>
        <taxon>Metazoa</taxon>
        <taxon>Cnidaria</taxon>
        <taxon>Anthozoa</taxon>
        <taxon>Octocorallia</taxon>
        <taxon>Malacalcyonacea</taxon>
        <taxon>Plexauridae</taxon>
        <taxon>Paramuricea</taxon>
    </lineage>
</organism>
<gene>
    <name evidence="2" type="ORF">PACLA_8A072176</name>
</gene>
<feature type="disulfide bond" evidence="1">
    <location>
        <begin position="131"/>
        <end position="144"/>
    </location>
</feature>
<comment type="caution">
    <text evidence="1">Lacks conserved residue(s) required for the propagation of feature annotation.</text>
</comment>
<dbReference type="SMART" id="SM00254">
    <property type="entry name" value="ShKT"/>
    <property type="match status" value="2"/>
</dbReference>
<dbReference type="Pfam" id="PF01549">
    <property type="entry name" value="ShK"/>
    <property type="match status" value="1"/>
</dbReference>
<protein>
    <submittedName>
        <fullName evidence="2">Uncharacterized protein</fullName>
    </submittedName>
</protein>
<name>A0A7D9E2G6_PARCT</name>
<sequence length="149" mass="16557">MSCILKSCISASVAISLCVLLAALCTKDANAATIRNVLTTVAPRLNQTMTGNTTVTPNTNHTTPEVCEDENKSCTWWHKFGYCYNGYINGYMRKVCKKTCGFCGRTSGECKDKFFYCPSWIRYTGGKALACNLAFYQKRCPYTCNACNQ</sequence>
<dbReference type="AlphaFoldDB" id="A0A7D9E2G6"/>
<dbReference type="Proteomes" id="UP001152795">
    <property type="component" value="Unassembled WGS sequence"/>
</dbReference>
<evidence type="ECO:0000313" key="3">
    <source>
        <dbReference type="Proteomes" id="UP001152795"/>
    </source>
</evidence>
<reference evidence="2" key="1">
    <citation type="submission" date="2020-04" db="EMBL/GenBank/DDBJ databases">
        <authorList>
            <person name="Alioto T."/>
            <person name="Alioto T."/>
            <person name="Gomez Garrido J."/>
        </authorList>
    </citation>
    <scope>NUCLEOTIDE SEQUENCE</scope>
    <source>
        <strain evidence="2">A484AB</strain>
    </source>
</reference>